<dbReference type="Pfam" id="PF05159">
    <property type="entry name" value="Capsule_synth"/>
    <property type="match status" value="1"/>
</dbReference>
<reference evidence="1 2" key="1">
    <citation type="journal article" date="2015" name="Int. J. Syst. Evol. Microbiol.">
        <title>Winogradskyella litoriviva sp. nov., isolated from coastal seawater.</title>
        <authorList>
            <person name="Nedashkovskaya O.I."/>
            <person name="Kukhlevskiy A.D."/>
            <person name="Zhukova N.V."/>
            <person name="Kim S.J."/>
            <person name="Rhee S.K."/>
            <person name="Mikhailov V.V."/>
        </authorList>
    </citation>
    <scope>NUCLEOTIDE SEQUENCE [LARGE SCALE GENOMIC DNA]</scope>
    <source>
        <strain evidence="1 2">KMM6491</strain>
    </source>
</reference>
<sequence length="434" mass="49930">MTVICIGYFDKFSRFFLDIEKHLKINSKTSIHFKIYSIHISGFLYTLFRLKFSSWITLKAWFLVQKKQKTYKRIINSSELFKEISYLNCIQFHKALNSKISKTALKLQALAYIDIFEKRFTIEKPDYLLTLGDSRLCVEIAVAVAKKHNIKVYYIEQGPVNTTFFDDEGANANLSIRNKSALKVQNNAKKYNDKPLNSFAKKYNRSPFYRGMDVLFSILFEKTTICPPDIKFTDVVQRLTKRNKNSAIAFENTSQPIALLVLQVPLDVNMIYHSPHFKSHNEIVKSVYDNLPKSVKLIVREHPLYVNKYDNELYKFINTNHILIDNTTSLNSALKTAKIVIVNNSTVGVEAILNYKTVVVLGNAFYDNNTICLKLENKSELSQILEKAVDYIPNKSKIDTFKDALFNSVLLQGAITDRTLKSSKTIANHLIQNL</sequence>
<evidence type="ECO:0008006" key="3">
    <source>
        <dbReference type="Google" id="ProtNLM"/>
    </source>
</evidence>
<dbReference type="InterPro" id="IPR007833">
    <property type="entry name" value="Capsule_polysaccharide_synth"/>
</dbReference>
<accession>A0ABX2E7S2</accession>
<organism evidence="1 2">
    <name type="scientific">Winogradskyella litoriviva</name>
    <dbReference type="NCBI Taxonomy" id="1220182"/>
    <lineage>
        <taxon>Bacteria</taxon>
        <taxon>Pseudomonadati</taxon>
        <taxon>Bacteroidota</taxon>
        <taxon>Flavobacteriia</taxon>
        <taxon>Flavobacteriales</taxon>
        <taxon>Flavobacteriaceae</taxon>
        <taxon>Winogradskyella</taxon>
    </lineage>
</organism>
<keyword evidence="2" id="KW-1185">Reference proteome</keyword>
<name>A0ABX2E7S2_9FLAO</name>
<dbReference type="Proteomes" id="UP000805085">
    <property type="component" value="Unassembled WGS sequence"/>
</dbReference>
<comment type="caution">
    <text evidence="1">The sequence shown here is derived from an EMBL/GenBank/DDBJ whole genome shotgun (WGS) entry which is preliminary data.</text>
</comment>
<proteinExistence type="predicted"/>
<evidence type="ECO:0000313" key="1">
    <source>
        <dbReference type="EMBL" id="NRD24568.1"/>
    </source>
</evidence>
<evidence type="ECO:0000313" key="2">
    <source>
        <dbReference type="Proteomes" id="UP000805085"/>
    </source>
</evidence>
<dbReference type="Gene3D" id="3.40.50.12580">
    <property type="match status" value="1"/>
</dbReference>
<dbReference type="EMBL" id="JABRWQ010000007">
    <property type="protein sequence ID" value="NRD24568.1"/>
    <property type="molecule type" value="Genomic_DNA"/>
</dbReference>
<protein>
    <recommendedName>
        <fullName evidence="3">Capsular polysaccharide export protein</fullName>
    </recommendedName>
</protein>
<dbReference type="InterPro" id="IPR043148">
    <property type="entry name" value="TagF_C"/>
</dbReference>
<dbReference type="RefSeq" id="WP_173302219.1">
    <property type="nucleotide sequence ID" value="NZ_JABRWQ010000007.1"/>
</dbReference>
<dbReference type="SUPFAM" id="SSF53756">
    <property type="entry name" value="UDP-Glycosyltransferase/glycogen phosphorylase"/>
    <property type="match status" value="1"/>
</dbReference>
<gene>
    <name evidence="1" type="ORF">HNV10_15040</name>
</gene>